<dbReference type="InterPro" id="IPR029058">
    <property type="entry name" value="AB_hydrolase_fold"/>
</dbReference>
<evidence type="ECO:0000256" key="1">
    <source>
        <dbReference type="SAM" id="MobiDB-lite"/>
    </source>
</evidence>
<comment type="caution">
    <text evidence="3">The sequence shown here is derived from an EMBL/GenBank/DDBJ whole genome shotgun (WGS) entry which is preliminary data.</text>
</comment>
<evidence type="ECO:0000259" key="2">
    <source>
        <dbReference type="Pfam" id="PF12146"/>
    </source>
</evidence>
<feature type="region of interest" description="Disordered" evidence="1">
    <location>
        <begin position="567"/>
        <end position="596"/>
    </location>
</feature>
<organism evidence="3 4">
    <name type="scientific">Methylobacterium komagatae</name>
    <dbReference type="NCBI Taxonomy" id="374425"/>
    <lineage>
        <taxon>Bacteria</taxon>
        <taxon>Pseudomonadati</taxon>
        <taxon>Pseudomonadota</taxon>
        <taxon>Alphaproteobacteria</taxon>
        <taxon>Hyphomicrobiales</taxon>
        <taxon>Methylobacteriaceae</taxon>
        <taxon>Methylobacterium</taxon>
    </lineage>
</organism>
<dbReference type="RefSeq" id="WP_378972375.1">
    <property type="nucleotide sequence ID" value="NZ_JBHSWN010000001.1"/>
</dbReference>
<dbReference type="InterPro" id="IPR022742">
    <property type="entry name" value="Hydrolase_4"/>
</dbReference>
<evidence type="ECO:0000313" key="3">
    <source>
        <dbReference type="EMBL" id="MFC6791465.1"/>
    </source>
</evidence>
<protein>
    <submittedName>
        <fullName evidence="3">Alpha/beta hydrolase</fullName>
    </submittedName>
</protein>
<dbReference type="PANTHER" id="PTHR43265:SF1">
    <property type="entry name" value="ESTERASE ESTD"/>
    <property type="match status" value="1"/>
</dbReference>
<feature type="domain" description="Serine aminopeptidase S33" evidence="2">
    <location>
        <begin position="311"/>
        <end position="399"/>
    </location>
</feature>
<evidence type="ECO:0000313" key="4">
    <source>
        <dbReference type="Proteomes" id="UP001596292"/>
    </source>
</evidence>
<keyword evidence="4" id="KW-1185">Reference proteome</keyword>
<keyword evidence="3" id="KW-0378">Hydrolase</keyword>
<dbReference type="InterPro" id="IPR053145">
    <property type="entry name" value="AB_hydrolase_Est10"/>
</dbReference>
<feature type="domain" description="Serine aminopeptidase S33" evidence="2">
    <location>
        <begin position="21"/>
        <end position="131"/>
    </location>
</feature>
<accession>A0ABW2BMM1</accession>
<dbReference type="GO" id="GO:0016787">
    <property type="term" value="F:hydrolase activity"/>
    <property type="evidence" value="ECO:0007669"/>
    <property type="project" value="UniProtKB-KW"/>
</dbReference>
<reference evidence="4" key="1">
    <citation type="journal article" date="2019" name="Int. J. Syst. Evol. Microbiol.">
        <title>The Global Catalogue of Microorganisms (GCM) 10K type strain sequencing project: providing services to taxonomists for standard genome sequencing and annotation.</title>
        <authorList>
            <consortium name="The Broad Institute Genomics Platform"/>
            <consortium name="The Broad Institute Genome Sequencing Center for Infectious Disease"/>
            <person name="Wu L."/>
            <person name="Ma J."/>
        </authorList>
    </citation>
    <scope>NUCLEOTIDE SEQUENCE [LARGE SCALE GENOMIC DNA]</scope>
    <source>
        <strain evidence="4">CCUG 48316</strain>
    </source>
</reference>
<sequence length="596" mass="64552">MDVVNIGGVFGWYSPGHTRRAVVLCGTFGFEQHAAHRAWRDLSERIAETGCAVLRFDYPGEGDSEGYSVRIDTALDAIRRAIRFMREDPEIEEIVLVGLRLGGTLSALIAAETAVDKLVLLAPFAKGRSYLREMEIQGRLVDILPDGSPMPKRAGVTSVAGFRLEPELIAELSLIDLRDAGRPTARSILVLGPEHARLATQYRAQGIDVETGDLPNMSTLLMDAMNGQMHEGARAQIISFVSAGAEPLKAQPIRPKAEKKPIRGPGWTDEPLQFADGLFGVECRPQTEMAGAPVVLFVNFGVYVHSGYGRQTTTFARSLARSGIASLRMDLRGAGDSVDRATGDLPLFQQDALADVRAAVDELTRDSARPVIIVGNCSGAYFAFHAICEDRRIKAAALVNLYCFDWELTHGGVPYNEKPIRHHSAYVALLLNVATWRRILSGTTPVAKIAVSLAKRGLSRLINKVRCDSNEDGGPATIVSRIAGLRQRGAHVSMLYSVGDLGLVDLRTQLGSPEQASGLLGGPVHILPDADHSFSAESAQNLLMQELMRLATVCGANRYTDERFDRPAASAMVRQPQRTAAAAQSISREQSSCSST</sequence>
<gene>
    <name evidence="3" type="ORF">ACFQE0_18680</name>
</gene>
<name>A0ABW2BMM1_9HYPH</name>
<dbReference type="PANTHER" id="PTHR43265">
    <property type="entry name" value="ESTERASE ESTD"/>
    <property type="match status" value="1"/>
</dbReference>
<proteinExistence type="predicted"/>
<dbReference type="Gene3D" id="3.40.50.1820">
    <property type="entry name" value="alpha/beta hydrolase"/>
    <property type="match status" value="2"/>
</dbReference>
<dbReference type="EMBL" id="JBHSWN010000001">
    <property type="protein sequence ID" value="MFC6791465.1"/>
    <property type="molecule type" value="Genomic_DNA"/>
</dbReference>
<feature type="compositionally biased region" description="Low complexity" evidence="1">
    <location>
        <begin position="585"/>
        <end position="596"/>
    </location>
</feature>
<dbReference type="Pfam" id="PF12146">
    <property type="entry name" value="Hydrolase_4"/>
    <property type="match status" value="2"/>
</dbReference>
<dbReference type="Proteomes" id="UP001596292">
    <property type="component" value="Unassembled WGS sequence"/>
</dbReference>
<dbReference type="SUPFAM" id="SSF53474">
    <property type="entry name" value="alpha/beta-Hydrolases"/>
    <property type="match status" value="2"/>
</dbReference>